<proteinExistence type="predicted"/>
<sequence>MREKQKGSRAAGLPNDDIGPDIRLELYRLQVEIRDCEKRANDLFFQNLIKGTSHLSLGQEGIAAGVAVAMQPGDKSFCTYRGHAHTLARGVPMEKVLGELMLRDNGLMRGKGGSMHLTSVEHGVMGSYAIIGAHLPIACGSAWRAQYLGQTDVSVCFFGDGTTNIGAFHEALNFAAIWKLPVVFICENNLYMEYTPIADVTAVEHPAADRASAYGLERIVIDGNDADIVYRTAQAAFAKARNGDGPSLIECMTYRHSGHSRADPAKYRPEGELEKWLERDPIKIYRERLKEFGISDAQVAAIDAESKRKVDAATEACKASPPAPVELLTTDVYADGGWSWRN</sequence>
<dbReference type="GO" id="GO:0006086">
    <property type="term" value="P:pyruvate decarboxylation to acetyl-CoA"/>
    <property type="evidence" value="ECO:0007669"/>
    <property type="project" value="TreeGrafter"/>
</dbReference>
<dbReference type="SUPFAM" id="SSF52518">
    <property type="entry name" value="Thiamin diphosphate-binding fold (THDP-binding)"/>
    <property type="match status" value="1"/>
</dbReference>
<reference evidence="5 6" key="1">
    <citation type="submission" date="2017-09" db="EMBL/GenBank/DDBJ databases">
        <title>Mesorhizobum sanjuanii sp. nov. isolated from nodules of Lotus tenuis in saline-alkaline lowlands of Flooding Pampa.</title>
        <authorList>
            <person name="Sannazzaro A.I."/>
            <person name="Torres Tejerizo G.A."/>
            <person name="Fontana F."/>
            <person name="Cumpa Velazquez L.M."/>
            <person name="Hansen L."/>
            <person name="Pistorio M."/>
            <person name="Estrella M.J."/>
        </authorList>
    </citation>
    <scope>NUCLEOTIDE SEQUENCE [LARGE SCALE GENOMIC DNA]</scope>
    <source>
        <strain evidence="5 6">BSA136</strain>
    </source>
</reference>
<evidence type="ECO:0000256" key="2">
    <source>
        <dbReference type="ARBA" id="ARBA00023002"/>
    </source>
</evidence>
<keyword evidence="2" id="KW-0560">Oxidoreductase</keyword>
<dbReference type="PANTHER" id="PTHR11516:SF41">
    <property type="entry name" value="3-METHYL-2-OXOBUTANOATE DEHYDROGENASE SUBUNIT ALPHA"/>
    <property type="match status" value="1"/>
</dbReference>
<dbReference type="PANTHER" id="PTHR11516">
    <property type="entry name" value="PYRUVATE DEHYDROGENASE E1 COMPONENT, ALPHA SUBUNIT BACTERIAL AND ORGANELLAR"/>
    <property type="match status" value="1"/>
</dbReference>
<name>A0A2A6FEZ0_9HYPH</name>
<dbReference type="InterPro" id="IPR029061">
    <property type="entry name" value="THDP-binding"/>
</dbReference>
<keyword evidence="3" id="KW-0786">Thiamine pyrophosphate</keyword>
<accession>A0A2A6FEZ0</accession>
<dbReference type="GO" id="GO:0004739">
    <property type="term" value="F:pyruvate dehydrogenase (acetyl-transferring) activity"/>
    <property type="evidence" value="ECO:0007669"/>
    <property type="project" value="TreeGrafter"/>
</dbReference>
<evidence type="ECO:0000256" key="3">
    <source>
        <dbReference type="ARBA" id="ARBA00023052"/>
    </source>
</evidence>
<comment type="cofactor">
    <cofactor evidence="1">
        <name>thiamine diphosphate</name>
        <dbReference type="ChEBI" id="CHEBI:58937"/>
    </cofactor>
</comment>
<evidence type="ECO:0000259" key="4">
    <source>
        <dbReference type="Pfam" id="PF00676"/>
    </source>
</evidence>
<evidence type="ECO:0000256" key="1">
    <source>
        <dbReference type="ARBA" id="ARBA00001964"/>
    </source>
</evidence>
<gene>
    <name evidence="5" type="ORF">CN311_15385</name>
</gene>
<dbReference type="Proteomes" id="UP000219182">
    <property type="component" value="Unassembled WGS sequence"/>
</dbReference>
<dbReference type="InterPro" id="IPR001017">
    <property type="entry name" value="DH_E1"/>
</dbReference>
<keyword evidence="5" id="KW-0670">Pyruvate</keyword>
<dbReference type="AlphaFoldDB" id="A0A2A6FEZ0"/>
<evidence type="ECO:0000313" key="5">
    <source>
        <dbReference type="EMBL" id="PDQ20191.1"/>
    </source>
</evidence>
<dbReference type="Pfam" id="PF00676">
    <property type="entry name" value="E1_dh"/>
    <property type="match status" value="1"/>
</dbReference>
<evidence type="ECO:0000313" key="6">
    <source>
        <dbReference type="Proteomes" id="UP000219182"/>
    </source>
</evidence>
<dbReference type="EMBL" id="NWQG01000091">
    <property type="protein sequence ID" value="PDQ20191.1"/>
    <property type="molecule type" value="Genomic_DNA"/>
</dbReference>
<feature type="domain" description="Dehydrogenase E1 component" evidence="4">
    <location>
        <begin position="32"/>
        <end position="324"/>
    </location>
</feature>
<comment type="caution">
    <text evidence="5">The sequence shown here is derived from an EMBL/GenBank/DDBJ whole genome shotgun (WGS) entry which is preliminary data.</text>
</comment>
<dbReference type="CDD" id="cd02000">
    <property type="entry name" value="TPP_E1_PDC_ADC_BCADC"/>
    <property type="match status" value="1"/>
</dbReference>
<dbReference type="Gene3D" id="3.40.50.970">
    <property type="match status" value="1"/>
</dbReference>
<dbReference type="RefSeq" id="WP_097574643.1">
    <property type="nucleotide sequence ID" value="NZ_NWQG01000091.1"/>
</dbReference>
<dbReference type="InterPro" id="IPR050642">
    <property type="entry name" value="PDH_E1_Alpha_Subunit"/>
</dbReference>
<keyword evidence="6" id="KW-1185">Reference proteome</keyword>
<organism evidence="5 6">
    <name type="scientific">Mesorhizobium sanjuanii</name>
    <dbReference type="NCBI Taxonomy" id="2037900"/>
    <lineage>
        <taxon>Bacteria</taxon>
        <taxon>Pseudomonadati</taxon>
        <taxon>Pseudomonadota</taxon>
        <taxon>Alphaproteobacteria</taxon>
        <taxon>Hyphomicrobiales</taxon>
        <taxon>Phyllobacteriaceae</taxon>
        <taxon>Mesorhizobium</taxon>
    </lineage>
</organism>
<protein>
    <submittedName>
        <fullName evidence="5">Pyruvate dehydrogenase (Acetyl-transferring) E1 component subunit alpha</fullName>
    </submittedName>
</protein>